<gene>
    <name evidence="4" type="ORF">BRARA_H00214</name>
</gene>
<dbReference type="AlphaFoldDB" id="A0A397YHM3"/>
<protein>
    <recommendedName>
        <fullName evidence="6">DUF4283 domain-containing protein</fullName>
    </recommendedName>
</protein>
<dbReference type="InterPro" id="IPR025836">
    <property type="entry name" value="Zn_knuckle_CX2CX4HX4C"/>
</dbReference>
<sequence>MEARRLSAAAKGKKIATDLYQAPRTGRIQVEETENAYLTHKHALTLIGRVTNPSAQKVWAVIAFFSEHWKTERKIVGADLGQGLFQFQFELETDLLAVLDKRPYHYGRWMIILQRWEPTTSPHFPSLIPFWIKVQGIPVHLWTEDTIRRLGEDIGVFEEADITSLAVRMRVHINGRLPLIKESVIEYKGGSEVIAHFVYEKLEKHCSMCQRLDHELRDCLEAKARKRDALKEKEEAKERLEGQPAGERHRQNREVNFRASGAREYDRRRPAESETYSRRGRDAQERNKYPPRHHPYARSTRENSRDRGSQQHSSFFQRHVQTSYQPRDQNSQERVHKPISKDTNSQEQGTLIRYPS</sequence>
<evidence type="ECO:0000256" key="1">
    <source>
        <dbReference type="SAM" id="MobiDB-lite"/>
    </source>
</evidence>
<dbReference type="EMBL" id="CM010635">
    <property type="protein sequence ID" value="RID49413.1"/>
    <property type="molecule type" value="Genomic_DNA"/>
</dbReference>
<accession>A0A397YHM3</accession>
<dbReference type="Proteomes" id="UP000264353">
    <property type="component" value="Chromosome A8"/>
</dbReference>
<feature type="compositionally biased region" description="Basic and acidic residues" evidence="1">
    <location>
        <begin position="330"/>
        <end position="340"/>
    </location>
</feature>
<dbReference type="PANTHER" id="PTHR31286">
    <property type="entry name" value="GLYCINE-RICH CELL WALL STRUCTURAL PROTEIN 1.8-LIKE"/>
    <property type="match status" value="1"/>
</dbReference>
<evidence type="ECO:0000259" key="3">
    <source>
        <dbReference type="Pfam" id="PF14392"/>
    </source>
</evidence>
<feature type="region of interest" description="Disordered" evidence="1">
    <location>
        <begin position="231"/>
        <end position="356"/>
    </location>
</feature>
<evidence type="ECO:0000313" key="5">
    <source>
        <dbReference type="Proteomes" id="UP000264353"/>
    </source>
</evidence>
<feature type="domain" description="DUF4283" evidence="2">
    <location>
        <begin position="41"/>
        <end position="122"/>
    </location>
</feature>
<dbReference type="Pfam" id="PF14111">
    <property type="entry name" value="DUF4283"/>
    <property type="match status" value="1"/>
</dbReference>
<dbReference type="PANTHER" id="PTHR31286:SF163">
    <property type="entry name" value="ZINC KNUCKLE CX2CX4HX4C DOMAIN-CONTAINING PROTEIN"/>
    <property type="match status" value="1"/>
</dbReference>
<name>A0A397YHM3_BRACM</name>
<evidence type="ECO:0000313" key="4">
    <source>
        <dbReference type="EMBL" id="RID49413.1"/>
    </source>
</evidence>
<feature type="compositionally biased region" description="Polar residues" evidence="1">
    <location>
        <begin position="310"/>
        <end position="329"/>
    </location>
</feature>
<evidence type="ECO:0000259" key="2">
    <source>
        <dbReference type="Pfam" id="PF14111"/>
    </source>
</evidence>
<reference evidence="4 5" key="1">
    <citation type="submission" date="2018-06" db="EMBL/GenBank/DDBJ databases">
        <title>WGS assembly of Brassica rapa FPsc.</title>
        <authorList>
            <person name="Bowman J."/>
            <person name="Kohchi T."/>
            <person name="Yamato K."/>
            <person name="Jenkins J."/>
            <person name="Shu S."/>
            <person name="Ishizaki K."/>
            <person name="Yamaoka S."/>
            <person name="Nishihama R."/>
            <person name="Nakamura Y."/>
            <person name="Berger F."/>
            <person name="Adam C."/>
            <person name="Aki S."/>
            <person name="Althoff F."/>
            <person name="Araki T."/>
            <person name="Arteaga-Vazquez M."/>
            <person name="Balasubrmanian S."/>
            <person name="Bauer D."/>
            <person name="Boehm C."/>
            <person name="Briginshaw L."/>
            <person name="Caballero-Perez J."/>
            <person name="Catarino B."/>
            <person name="Chen F."/>
            <person name="Chiyoda S."/>
            <person name="Chovatia M."/>
            <person name="Davies K."/>
            <person name="Delmans M."/>
            <person name="Demura T."/>
            <person name="Dierschke T."/>
            <person name="Dolan L."/>
            <person name="Dorantes-Acosta A."/>
            <person name="Eklund D."/>
            <person name="Florent S."/>
            <person name="Flores-Sandoval E."/>
            <person name="Fujiyama A."/>
            <person name="Fukuzawa H."/>
            <person name="Galik B."/>
            <person name="Grimanelli D."/>
            <person name="Grimwood J."/>
            <person name="Grossniklaus U."/>
            <person name="Hamada T."/>
            <person name="Haseloff J."/>
            <person name="Hetherington A."/>
            <person name="Higo A."/>
            <person name="Hirakawa Y."/>
            <person name="Hundley H."/>
            <person name="Ikeda Y."/>
            <person name="Inoue K."/>
            <person name="Inoue S."/>
            <person name="Ishida S."/>
            <person name="Jia Q."/>
            <person name="Kakita M."/>
            <person name="Kanazawa T."/>
            <person name="Kawai Y."/>
            <person name="Kawashima T."/>
            <person name="Kennedy M."/>
            <person name="Kinose K."/>
            <person name="Kinoshita T."/>
            <person name="Kohara Y."/>
            <person name="Koide E."/>
            <person name="Komatsu K."/>
            <person name="Kopischke S."/>
            <person name="Kubo M."/>
            <person name="Kyozuka J."/>
            <person name="Lagercrantz U."/>
            <person name="Lin S."/>
            <person name="Lindquist E."/>
            <person name="Lipzen A."/>
            <person name="Lu C."/>
            <person name="Luna E."/>
            <person name="Martienssen R."/>
            <person name="Minamino N."/>
            <person name="Mizutani M."/>
            <person name="Mizutani M."/>
            <person name="Mochizuki N."/>
            <person name="Monte I."/>
            <person name="Mosher R."/>
            <person name="Nagasaki H."/>
            <person name="Nakagami H."/>
            <person name="Naramoto S."/>
            <person name="Nishitani K."/>
            <person name="Ohtani M."/>
            <person name="Okamoto T."/>
            <person name="Okumura M."/>
            <person name="Phillips J."/>
            <person name="Pollak B."/>
            <person name="Reinders A."/>
            <person name="Roevekamp M."/>
            <person name="Sano R."/>
            <person name="Sawa S."/>
            <person name="Schmid M."/>
            <person name="Shirakawa M."/>
            <person name="Solano R."/>
            <person name="Spunde A."/>
            <person name="Suetsugu N."/>
            <person name="Sugano S."/>
            <person name="Sugiyama A."/>
            <person name="Sun R."/>
            <person name="Suzuki Y."/>
            <person name="Takenaka M."/>
            <person name="Takezawa D."/>
            <person name="Tomogane H."/>
            <person name="Tsuzuki M."/>
            <person name="Ueda T."/>
            <person name="Umeda M."/>
            <person name="Ward J."/>
            <person name="Watanabe Y."/>
            <person name="Yazaki K."/>
            <person name="Yokoyama R."/>
            <person name="Yoshitake Y."/>
            <person name="Yotsui I."/>
            <person name="Zachgo S."/>
            <person name="Schmutz J."/>
        </authorList>
    </citation>
    <scope>NUCLEOTIDE SEQUENCE [LARGE SCALE GENOMIC DNA]</scope>
    <source>
        <strain evidence="5">cv. B-3</strain>
    </source>
</reference>
<feature type="compositionally biased region" description="Basic and acidic residues" evidence="1">
    <location>
        <begin position="299"/>
        <end position="309"/>
    </location>
</feature>
<feature type="compositionally biased region" description="Basic and acidic residues" evidence="1">
    <location>
        <begin position="231"/>
        <end position="288"/>
    </location>
</feature>
<dbReference type="InterPro" id="IPR040256">
    <property type="entry name" value="At4g02000-like"/>
</dbReference>
<feature type="domain" description="Zinc knuckle CX2CX4HX4C" evidence="3">
    <location>
        <begin position="177"/>
        <end position="220"/>
    </location>
</feature>
<organism evidence="4 5">
    <name type="scientific">Brassica campestris</name>
    <name type="common">Field mustard</name>
    <dbReference type="NCBI Taxonomy" id="3711"/>
    <lineage>
        <taxon>Eukaryota</taxon>
        <taxon>Viridiplantae</taxon>
        <taxon>Streptophyta</taxon>
        <taxon>Embryophyta</taxon>
        <taxon>Tracheophyta</taxon>
        <taxon>Spermatophyta</taxon>
        <taxon>Magnoliopsida</taxon>
        <taxon>eudicotyledons</taxon>
        <taxon>Gunneridae</taxon>
        <taxon>Pentapetalae</taxon>
        <taxon>rosids</taxon>
        <taxon>malvids</taxon>
        <taxon>Brassicales</taxon>
        <taxon>Brassicaceae</taxon>
        <taxon>Brassiceae</taxon>
        <taxon>Brassica</taxon>
    </lineage>
</organism>
<dbReference type="Pfam" id="PF14392">
    <property type="entry name" value="zf-CCHC_4"/>
    <property type="match status" value="1"/>
</dbReference>
<dbReference type="InterPro" id="IPR025558">
    <property type="entry name" value="DUF4283"/>
</dbReference>
<proteinExistence type="predicted"/>
<evidence type="ECO:0008006" key="6">
    <source>
        <dbReference type="Google" id="ProtNLM"/>
    </source>
</evidence>